<dbReference type="GO" id="GO:0043047">
    <property type="term" value="F:single-stranded telomeric DNA binding"/>
    <property type="evidence" value="ECO:0007669"/>
    <property type="project" value="TreeGrafter"/>
</dbReference>
<evidence type="ECO:0000313" key="9">
    <source>
        <dbReference type="EMBL" id="KAG2264092.1"/>
    </source>
</evidence>
<evidence type="ECO:0000256" key="2">
    <source>
        <dbReference type="ARBA" id="ARBA00022723"/>
    </source>
</evidence>
<keyword evidence="4" id="KW-0862">Zinc</keyword>
<comment type="similarity">
    <text evidence="1">Belongs to the replication factor A protein 1 family.</text>
</comment>
<dbReference type="PANTHER" id="PTHR23273:SF162">
    <property type="entry name" value="REPLICATION FACTOR A C-TERMINAL DOMAIN-CONTAINING PROTEIN"/>
    <property type="match status" value="1"/>
</dbReference>
<organism evidence="9 10">
    <name type="scientific">Brassica carinata</name>
    <name type="common">Ethiopian mustard</name>
    <name type="synonym">Abyssinian cabbage</name>
    <dbReference type="NCBI Taxonomy" id="52824"/>
    <lineage>
        <taxon>Eukaryota</taxon>
        <taxon>Viridiplantae</taxon>
        <taxon>Streptophyta</taxon>
        <taxon>Embryophyta</taxon>
        <taxon>Tracheophyta</taxon>
        <taxon>Spermatophyta</taxon>
        <taxon>Magnoliopsida</taxon>
        <taxon>eudicotyledons</taxon>
        <taxon>Gunneridae</taxon>
        <taxon>Pentapetalae</taxon>
        <taxon>rosids</taxon>
        <taxon>malvids</taxon>
        <taxon>Brassicales</taxon>
        <taxon>Brassicaceae</taxon>
        <taxon>Brassiceae</taxon>
        <taxon>Brassica</taxon>
    </lineage>
</organism>
<feature type="compositionally biased region" description="Basic and acidic residues" evidence="6">
    <location>
        <begin position="437"/>
        <end position="448"/>
    </location>
</feature>
<dbReference type="InterPro" id="IPR013955">
    <property type="entry name" value="Rep_factor-A_C"/>
</dbReference>
<dbReference type="EMBL" id="JAAMPC010000014">
    <property type="protein sequence ID" value="KAG2264092.1"/>
    <property type="molecule type" value="Genomic_DNA"/>
</dbReference>
<keyword evidence="3" id="KW-0863">Zinc-finger</keyword>
<feature type="transmembrane region" description="Helical" evidence="7">
    <location>
        <begin position="56"/>
        <end position="78"/>
    </location>
</feature>
<dbReference type="GO" id="GO:0007004">
    <property type="term" value="P:telomere maintenance via telomerase"/>
    <property type="evidence" value="ECO:0007669"/>
    <property type="project" value="TreeGrafter"/>
</dbReference>
<sequence length="464" mass="51176">MRASFIFLGPPLLQTRETPISSYLSTSRSSLPLLSESVSTLTFTFNSSNQTLLDPIQWLLFIFLSIFLTINIFSSFMGRLKSQTDFTMEPKNSSISSDREPSKTTAASSSHARPNRKSTASSAMEQSSVSDYVGHMKLVNGQTITEHMVLDEVDIAERRHLCVHVQTHDGPVMKLYLWDKAASDFCEKFKSYGSTPSVLLVTTVNPKHPGVRWFMCSCVHFESYYCIAYAFGWLSSNSDLANKINAEVVTKPETATLEELFAYIKHETAKVAWFECTATIDGVLRGSAWYYISCGGCNSKAVKGSTSLICNNKKCGKRDLIPSHCRYLTRISVYDKSEHAVFVILGDAGKELTGKHASELVASYFEANEGVEADHCVPVPQALLDTIGHTYRFIVKVSDHNLSCKTQTITVTKIFPPAAPQTIAPLEGHAVPPTSDDILKTGGDRVRQASESLESAEAKRCKSG</sequence>
<evidence type="ECO:0000256" key="3">
    <source>
        <dbReference type="ARBA" id="ARBA00022771"/>
    </source>
</evidence>
<dbReference type="Gene3D" id="2.40.50.140">
    <property type="entry name" value="Nucleic acid-binding proteins"/>
    <property type="match status" value="1"/>
</dbReference>
<feature type="compositionally biased region" description="Polar residues" evidence="6">
    <location>
        <begin position="87"/>
        <end position="96"/>
    </location>
</feature>
<keyword evidence="7" id="KW-0812">Transmembrane</keyword>
<reference evidence="9 10" key="1">
    <citation type="submission" date="2020-02" db="EMBL/GenBank/DDBJ databases">
        <authorList>
            <person name="Ma Q."/>
            <person name="Huang Y."/>
            <person name="Song X."/>
            <person name="Pei D."/>
        </authorList>
    </citation>
    <scope>NUCLEOTIDE SEQUENCE [LARGE SCALE GENOMIC DNA]</scope>
    <source>
        <strain evidence="9">Sxm20200214</strain>
        <tissue evidence="9">Leaf</tissue>
    </source>
</reference>
<evidence type="ECO:0000259" key="8">
    <source>
        <dbReference type="Pfam" id="PF08646"/>
    </source>
</evidence>
<dbReference type="Pfam" id="PF08646">
    <property type="entry name" value="Rep_fac-A_C"/>
    <property type="match status" value="1"/>
</dbReference>
<feature type="region of interest" description="Disordered" evidence="6">
    <location>
        <begin position="426"/>
        <end position="464"/>
    </location>
</feature>
<dbReference type="InterPro" id="IPR047192">
    <property type="entry name" value="Euk_RPA1_DBD_C"/>
</dbReference>
<keyword evidence="7" id="KW-0472">Membrane</keyword>
<keyword evidence="2" id="KW-0479">Metal-binding</keyword>
<dbReference type="CDD" id="cd04476">
    <property type="entry name" value="RPA1_DBD_C"/>
    <property type="match status" value="1"/>
</dbReference>
<dbReference type="GO" id="GO:0003684">
    <property type="term" value="F:damaged DNA binding"/>
    <property type="evidence" value="ECO:0007669"/>
    <property type="project" value="TreeGrafter"/>
</dbReference>
<dbReference type="AlphaFoldDB" id="A0A8X7U2Z4"/>
<feature type="domain" description="Replication factor A C-terminal" evidence="8">
    <location>
        <begin position="273"/>
        <end position="365"/>
    </location>
</feature>
<evidence type="ECO:0000256" key="7">
    <source>
        <dbReference type="SAM" id="Phobius"/>
    </source>
</evidence>
<evidence type="ECO:0000313" key="10">
    <source>
        <dbReference type="Proteomes" id="UP000886595"/>
    </source>
</evidence>
<dbReference type="GO" id="GO:0006289">
    <property type="term" value="P:nucleotide-excision repair"/>
    <property type="evidence" value="ECO:0007669"/>
    <property type="project" value="TreeGrafter"/>
</dbReference>
<keyword evidence="10" id="KW-1185">Reference proteome</keyword>
<dbReference type="GO" id="GO:0000724">
    <property type="term" value="P:double-strand break repair via homologous recombination"/>
    <property type="evidence" value="ECO:0007669"/>
    <property type="project" value="TreeGrafter"/>
</dbReference>
<dbReference type="GO" id="GO:0008270">
    <property type="term" value="F:zinc ion binding"/>
    <property type="evidence" value="ECO:0007669"/>
    <property type="project" value="UniProtKB-KW"/>
</dbReference>
<dbReference type="InterPro" id="IPR012340">
    <property type="entry name" value="NA-bd_OB-fold"/>
</dbReference>
<evidence type="ECO:0000256" key="5">
    <source>
        <dbReference type="ARBA" id="ARBA00023125"/>
    </source>
</evidence>
<feature type="compositionally biased region" description="Polar residues" evidence="6">
    <location>
        <begin position="103"/>
        <end position="128"/>
    </location>
</feature>
<gene>
    <name evidence="9" type="ORF">Bca52824_071171</name>
</gene>
<keyword evidence="7" id="KW-1133">Transmembrane helix</keyword>
<evidence type="ECO:0000256" key="1">
    <source>
        <dbReference type="ARBA" id="ARBA00005690"/>
    </source>
</evidence>
<accession>A0A8X7U2Z4</accession>
<dbReference type="Proteomes" id="UP000886595">
    <property type="component" value="Unassembled WGS sequence"/>
</dbReference>
<dbReference type="GO" id="GO:0005662">
    <property type="term" value="C:DNA replication factor A complex"/>
    <property type="evidence" value="ECO:0007669"/>
    <property type="project" value="TreeGrafter"/>
</dbReference>
<evidence type="ECO:0000256" key="4">
    <source>
        <dbReference type="ARBA" id="ARBA00022833"/>
    </source>
</evidence>
<proteinExistence type="inferred from homology"/>
<keyword evidence="5" id="KW-0238">DNA-binding</keyword>
<dbReference type="GO" id="GO:0051321">
    <property type="term" value="P:meiotic cell cycle"/>
    <property type="evidence" value="ECO:0007669"/>
    <property type="project" value="TreeGrafter"/>
</dbReference>
<evidence type="ECO:0000256" key="6">
    <source>
        <dbReference type="SAM" id="MobiDB-lite"/>
    </source>
</evidence>
<dbReference type="PANTHER" id="PTHR23273">
    <property type="entry name" value="REPLICATION FACTOR A 1, RFA1"/>
    <property type="match status" value="1"/>
</dbReference>
<feature type="region of interest" description="Disordered" evidence="6">
    <location>
        <begin position="87"/>
        <end position="128"/>
    </location>
</feature>
<dbReference type="SUPFAM" id="SSF50249">
    <property type="entry name" value="Nucleic acid-binding proteins"/>
    <property type="match status" value="1"/>
</dbReference>
<protein>
    <recommendedName>
        <fullName evidence="8">Replication factor A C-terminal domain-containing protein</fullName>
    </recommendedName>
</protein>
<name>A0A8X7U2Z4_BRACI</name>
<comment type="caution">
    <text evidence="9">The sequence shown here is derived from an EMBL/GenBank/DDBJ whole genome shotgun (WGS) entry which is preliminary data.</text>
</comment>